<proteinExistence type="predicted"/>
<feature type="region of interest" description="Disordered" evidence="1">
    <location>
        <begin position="131"/>
        <end position="160"/>
    </location>
</feature>
<dbReference type="InterPro" id="IPR050817">
    <property type="entry name" value="DjlA_DnaK_co-chaperone"/>
</dbReference>
<feature type="transmembrane region" description="Helical" evidence="2">
    <location>
        <begin position="170"/>
        <end position="190"/>
    </location>
</feature>
<dbReference type="SUPFAM" id="SSF46565">
    <property type="entry name" value="Chaperone J-domain"/>
    <property type="match status" value="1"/>
</dbReference>
<comment type="caution">
    <text evidence="4">The sequence shown here is derived from an EMBL/GenBank/DDBJ whole genome shotgun (WGS) entry which is preliminary data.</text>
</comment>
<feature type="region of interest" description="Disordered" evidence="1">
    <location>
        <begin position="24"/>
        <end position="47"/>
    </location>
</feature>
<dbReference type="Pfam" id="PF00226">
    <property type="entry name" value="DnaJ"/>
    <property type="match status" value="1"/>
</dbReference>
<dbReference type="Gene3D" id="1.10.287.110">
    <property type="entry name" value="DnaJ domain"/>
    <property type="match status" value="1"/>
</dbReference>
<organism evidence="4 5">
    <name type="scientific">Fusarium kuroshium</name>
    <dbReference type="NCBI Taxonomy" id="2010991"/>
    <lineage>
        <taxon>Eukaryota</taxon>
        <taxon>Fungi</taxon>
        <taxon>Dikarya</taxon>
        <taxon>Ascomycota</taxon>
        <taxon>Pezizomycotina</taxon>
        <taxon>Sordariomycetes</taxon>
        <taxon>Hypocreomycetidae</taxon>
        <taxon>Hypocreales</taxon>
        <taxon>Nectriaceae</taxon>
        <taxon>Fusarium</taxon>
        <taxon>Fusarium solani species complex</taxon>
    </lineage>
</organism>
<evidence type="ECO:0000313" key="5">
    <source>
        <dbReference type="Proteomes" id="UP000277212"/>
    </source>
</evidence>
<sequence>MPFTSKSLVIPKYLYYGHGRFGSRRRHSLSCSSTRNHSPIWPQNPRPSPHEILGIEAGKPYNKEHFRRLVKLYHPDLHGQSPMVNSLPRATRLERYHLIIAANDLLSDPSKRKMYEMYDVGWAFKNTYREPPTTNPRHTWSRSDSHNSTSQHPGHAGWTGHYPTMRQEPIYMSNSGFAILLLFIAMGGAITQHERAKKARLRTKTLELAFHDSILVDLQDIIFSSGDKQKDERVLEFLARRHLNLARTSDHHHHPLDSALEDNICRH</sequence>
<keyword evidence="5" id="KW-1185">Reference proteome</keyword>
<keyword evidence="2" id="KW-1133">Transmembrane helix</keyword>
<dbReference type="InterPro" id="IPR036869">
    <property type="entry name" value="J_dom_sf"/>
</dbReference>
<dbReference type="SMART" id="SM00271">
    <property type="entry name" value="DnaJ"/>
    <property type="match status" value="1"/>
</dbReference>
<protein>
    <recommendedName>
        <fullName evidence="3">J domain-containing protein</fullName>
    </recommendedName>
</protein>
<dbReference type="AlphaFoldDB" id="A0A3M2S923"/>
<evidence type="ECO:0000256" key="1">
    <source>
        <dbReference type="SAM" id="MobiDB-lite"/>
    </source>
</evidence>
<evidence type="ECO:0000259" key="3">
    <source>
        <dbReference type="PROSITE" id="PS50076"/>
    </source>
</evidence>
<dbReference type="CDD" id="cd06257">
    <property type="entry name" value="DnaJ"/>
    <property type="match status" value="1"/>
</dbReference>
<name>A0A3M2S923_9HYPO</name>
<keyword evidence="2" id="KW-0472">Membrane</keyword>
<feature type="domain" description="J" evidence="3">
    <location>
        <begin position="48"/>
        <end position="119"/>
    </location>
</feature>
<dbReference type="Proteomes" id="UP000277212">
    <property type="component" value="Unassembled WGS sequence"/>
</dbReference>
<reference evidence="4 5" key="1">
    <citation type="submission" date="2017-06" db="EMBL/GenBank/DDBJ databases">
        <title>Comparative genomic analysis of Ambrosia Fusariam Clade fungi.</title>
        <authorList>
            <person name="Stajich J.E."/>
            <person name="Carrillo J."/>
            <person name="Kijimoto T."/>
            <person name="Eskalen A."/>
            <person name="O'Donnell K."/>
            <person name="Kasson M."/>
        </authorList>
    </citation>
    <scope>NUCLEOTIDE SEQUENCE [LARGE SCALE GENOMIC DNA]</scope>
    <source>
        <strain evidence="4">UCR3666</strain>
    </source>
</reference>
<dbReference type="EMBL" id="NKUJ01000103">
    <property type="protein sequence ID" value="RMJ13655.1"/>
    <property type="molecule type" value="Genomic_DNA"/>
</dbReference>
<evidence type="ECO:0000256" key="2">
    <source>
        <dbReference type="SAM" id="Phobius"/>
    </source>
</evidence>
<accession>A0A3M2S923</accession>
<dbReference type="InterPro" id="IPR001623">
    <property type="entry name" value="DnaJ_domain"/>
</dbReference>
<dbReference type="OrthoDB" id="445556at2759"/>
<gene>
    <name evidence="4" type="ORF">CDV36_006664</name>
</gene>
<dbReference type="PROSITE" id="PS50076">
    <property type="entry name" value="DNAJ_2"/>
    <property type="match status" value="1"/>
</dbReference>
<evidence type="ECO:0000313" key="4">
    <source>
        <dbReference type="EMBL" id="RMJ13655.1"/>
    </source>
</evidence>
<keyword evidence="2" id="KW-0812">Transmembrane</keyword>
<dbReference type="PANTHER" id="PTHR24074">
    <property type="entry name" value="CO-CHAPERONE PROTEIN DJLA"/>
    <property type="match status" value="1"/>
</dbReference>
<dbReference type="STRING" id="2010991.A0A3M2S923"/>